<proteinExistence type="predicted"/>
<evidence type="ECO:0000256" key="1">
    <source>
        <dbReference type="SAM" id="MobiDB-lite"/>
    </source>
</evidence>
<dbReference type="AlphaFoldDB" id="X1GSY7"/>
<evidence type="ECO:0000313" key="2">
    <source>
        <dbReference type="EMBL" id="GAH60996.1"/>
    </source>
</evidence>
<feature type="compositionally biased region" description="Basic and acidic residues" evidence="1">
    <location>
        <begin position="45"/>
        <end position="58"/>
    </location>
</feature>
<name>X1GSY7_9ZZZZ</name>
<organism evidence="2">
    <name type="scientific">marine sediment metagenome</name>
    <dbReference type="NCBI Taxonomy" id="412755"/>
    <lineage>
        <taxon>unclassified sequences</taxon>
        <taxon>metagenomes</taxon>
        <taxon>ecological metagenomes</taxon>
    </lineage>
</organism>
<protein>
    <submittedName>
        <fullName evidence="2">Uncharacterized protein</fullName>
    </submittedName>
</protein>
<dbReference type="EMBL" id="BARU01017555">
    <property type="protein sequence ID" value="GAH60996.1"/>
    <property type="molecule type" value="Genomic_DNA"/>
</dbReference>
<accession>X1GSY7</accession>
<comment type="caution">
    <text evidence="2">The sequence shown here is derived from an EMBL/GenBank/DDBJ whole genome shotgun (WGS) entry which is preliminary data.</text>
</comment>
<gene>
    <name evidence="2" type="ORF">S03H2_29106</name>
</gene>
<feature type="region of interest" description="Disordered" evidence="1">
    <location>
        <begin position="45"/>
        <end position="64"/>
    </location>
</feature>
<sequence length="91" mass="10072">MSNDDVAPEKGGKMNAISAKLKYLEEACTKNIKLSSEIRAKLLCTESKEEKDAEKTPREGGQLNNIRDQLQDLLNVVNCANSHLVSVNKEI</sequence>
<reference evidence="2" key="1">
    <citation type="journal article" date="2014" name="Front. Microbiol.">
        <title>High frequency of phylogenetically diverse reductive dehalogenase-homologous genes in deep subseafloor sedimentary metagenomes.</title>
        <authorList>
            <person name="Kawai M."/>
            <person name="Futagami T."/>
            <person name="Toyoda A."/>
            <person name="Takaki Y."/>
            <person name="Nishi S."/>
            <person name="Hori S."/>
            <person name="Arai W."/>
            <person name="Tsubouchi T."/>
            <person name="Morono Y."/>
            <person name="Uchiyama I."/>
            <person name="Ito T."/>
            <person name="Fujiyama A."/>
            <person name="Inagaki F."/>
            <person name="Takami H."/>
        </authorList>
    </citation>
    <scope>NUCLEOTIDE SEQUENCE</scope>
    <source>
        <strain evidence="2">Expedition CK06-06</strain>
    </source>
</reference>